<dbReference type="Proteomes" id="UP000002430">
    <property type="component" value="Chromosome"/>
</dbReference>
<accession>Q1MSA4</accession>
<dbReference type="CDD" id="cd16325">
    <property type="entry name" value="LolA"/>
    <property type="match status" value="1"/>
</dbReference>
<evidence type="ECO:0000256" key="5">
    <source>
        <dbReference type="ARBA" id="ARBA00022448"/>
    </source>
</evidence>
<dbReference type="PANTHER" id="PTHR35869:SF1">
    <property type="entry name" value="OUTER-MEMBRANE LIPOPROTEIN CARRIER PROTEIN"/>
    <property type="match status" value="1"/>
</dbReference>
<evidence type="ECO:0000313" key="11">
    <source>
        <dbReference type="Proteomes" id="UP000002430"/>
    </source>
</evidence>
<dbReference type="AlphaFoldDB" id="Q1MSA4"/>
<dbReference type="STRING" id="363253.LI0065"/>
<dbReference type="Gene3D" id="2.50.20.10">
    <property type="entry name" value="Lipoprotein localisation LolA/LolB/LppX"/>
    <property type="match status" value="1"/>
</dbReference>
<evidence type="ECO:0000256" key="4">
    <source>
        <dbReference type="ARBA" id="ARBA00014035"/>
    </source>
</evidence>
<dbReference type="GO" id="GO:0042953">
    <property type="term" value="P:lipoprotein transport"/>
    <property type="evidence" value="ECO:0007669"/>
    <property type="project" value="InterPro"/>
</dbReference>
<dbReference type="SUPFAM" id="SSF89392">
    <property type="entry name" value="Prokaryotic lipoproteins and lipoprotein localization factors"/>
    <property type="match status" value="1"/>
</dbReference>
<comment type="subcellular location">
    <subcellularLocation>
        <location evidence="1">Periplasm</location>
    </subcellularLocation>
</comment>
<evidence type="ECO:0000256" key="2">
    <source>
        <dbReference type="ARBA" id="ARBA00007615"/>
    </source>
</evidence>
<evidence type="ECO:0000256" key="8">
    <source>
        <dbReference type="ARBA" id="ARBA00022927"/>
    </source>
</evidence>
<dbReference type="KEGG" id="lip:LI0065"/>
<organism evidence="10 11">
    <name type="scientific">Lawsonia intracellularis (strain PHE/MN1-00)</name>
    <dbReference type="NCBI Taxonomy" id="363253"/>
    <lineage>
        <taxon>Bacteria</taxon>
        <taxon>Pseudomonadati</taxon>
        <taxon>Thermodesulfobacteriota</taxon>
        <taxon>Desulfovibrionia</taxon>
        <taxon>Desulfovibrionales</taxon>
        <taxon>Desulfovibrionaceae</taxon>
        <taxon>Lawsonia</taxon>
    </lineage>
</organism>
<keyword evidence="6" id="KW-0732">Signal</keyword>
<proteinExistence type="inferred from homology"/>
<dbReference type="NCBIfam" id="TIGR00547">
    <property type="entry name" value="lolA"/>
    <property type="match status" value="1"/>
</dbReference>
<dbReference type="InterPro" id="IPR004564">
    <property type="entry name" value="OM_lipoprot_carrier_LolA-like"/>
</dbReference>
<evidence type="ECO:0000256" key="6">
    <source>
        <dbReference type="ARBA" id="ARBA00022729"/>
    </source>
</evidence>
<comment type="similarity">
    <text evidence="2">Belongs to the LolA family.</text>
</comment>
<dbReference type="PANTHER" id="PTHR35869">
    <property type="entry name" value="OUTER-MEMBRANE LIPOPROTEIN CARRIER PROTEIN"/>
    <property type="match status" value="1"/>
</dbReference>
<dbReference type="SMR" id="Q1MSA4"/>
<evidence type="ECO:0000256" key="3">
    <source>
        <dbReference type="ARBA" id="ARBA00011245"/>
    </source>
</evidence>
<name>Q1MSA4_LAWIP</name>
<evidence type="ECO:0000313" key="10">
    <source>
        <dbReference type="EMBL" id="CAJ54121.1"/>
    </source>
</evidence>
<comment type="subunit">
    <text evidence="3">Monomer.</text>
</comment>
<keyword evidence="10" id="KW-0449">Lipoprotein</keyword>
<keyword evidence="11" id="KW-1185">Reference proteome</keyword>
<dbReference type="OrthoDB" id="9785727at2"/>
<sequence>MKNIINTIIFPKQRNKKMSQKFSMLQLILFFLTFIFYSYITDSYAESIPIVKELQQSYQSIKNFSATFTQELTHQESGSKETRIGKLFFKKPLLVRWETNTPHEELLLINTNAVWDYLPDENLVYKYSTDIVKDSTSIIQVITGQVRLDKNFSIIENNNNNNNELIFLKLYPKEPTTQMVEAFLWINKKSLLIHKVQSIDFYGNTNTITFINITPNTHIDNNIFQFTPPKDVTIENLQDSSTPERPLFN</sequence>
<dbReference type="HOGENOM" id="CLU_087560_2_1_7"/>
<dbReference type="eggNOG" id="COG2834">
    <property type="taxonomic scope" value="Bacteria"/>
</dbReference>
<evidence type="ECO:0000256" key="1">
    <source>
        <dbReference type="ARBA" id="ARBA00004418"/>
    </source>
</evidence>
<protein>
    <recommendedName>
        <fullName evidence="4">Outer-membrane lipoprotein carrier protein</fullName>
    </recommendedName>
</protein>
<evidence type="ECO:0000256" key="9">
    <source>
        <dbReference type="ARBA" id="ARBA00023186"/>
    </source>
</evidence>
<reference evidence="10 11" key="1">
    <citation type="submission" date="2005-11" db="EMBL/GenBank/DDBJ databases">
        <title>The complete genome sequence of Lawsonia intracellularis: the causative agent of proliferative enteropathy.</title>
        <authorList>
            <person name="Kaur K."/>
            <person name="Zhang Q."/>
            <person name="Beckler D."/>
            <person name="Munir S."/>
            <person name="Li L."/>
            <person name="Kinsley K."/>
            <person name="Herron L."/>
            <person name="Peterson A."/>
            <person name="May B."/>
            <person name="Singh S."/>
            <person name="Gebhart C."/>
            <person name="Kapur V."/>
        </authorList>
    </citation>
    <scope>NUCLEOTIDE SEQUENCE [LARGE SCALE GENOMIC DNA]</scope>
    <source>
        <strain evidence="10 11">PHE/MN1-00</strain>
    </source>
</reference>
<keyword evidence="5" id="KW-0813">Transport</keyword>
<dbReference type="EMBL" id="AM180252">
    <property type="protein sequence ID" value="CAJ54121.1"/>
    <property type="molecule type" value="Genomic_DNA"/>
</dbReference>
<dbReference type="GO" id="GO:0042597">
    <property type="term" value="C:periplasmic space"/>
    <property type="evidence" value="ECO:0007669"/>
    <property type="project" value="UniProtKB-SubCell"/>
</dbReference>
<keyword evidence="7" id="KW-0574">Periplasm</keyword>
<keyword evidence="9" id="KW-0143">Chaperone</keyword>
<dbReference type="Pfam" id="PF03548">
    <property type="entry name" value="LolA"/>
    <property type="match status" value="1"/>
</dbReference>
<gene>
    <name evidence="10" type="ordered locus">LI0065</name>
</gene>
<keyword evidence="8" id="KW-0653">Protein transport</keyword>
<evidence type="ECO:0000256" key="7">
    <source>
        <dbReference type="ARBA" id="ARBA00022764"/>
    </source>
</evidence>
<dbReference type="InterPro" id="IPR018323">
    <property type="entry name" value="OM_lipoprot_carrier_LolA_Pbac"/>
</dbReference>
<dbReference type="InterPro" id="IPR029046">
    <property type="entry name" value="LolA/LolB/LppX"/>
</dbReference>